<dbReference type="GO" id="GO:0016740">
    <property type="term" value="F:transferase activity"/>
    <property type="evidence" value="ECO:0007669"/>
    <property type="project" value="UniProtKB-KW"/>
</dbReference>
<dbReference type="PANTHER" id="PTHR44051:SF2">
    <property type="entry name" value="HYPOTHETICAL GLUTATHIONE S-TRANSFERASE LIKE PROTEIN"/>
    <property type="match status" value="1"/>
</dbReference>
<feature type="domain" description="GST C-terminal" evidence="2">
    <location>
        <begin position="85"/>
        <end position="198"/>
    </location>
</feature>
<dbReference type="InterPro" id="IPR010987">
    <property type="entry name" value="Glutathione-S-Trfase_C-like"/>
</dbReference>
<dbReference type="Gene3D" id="3.40.30.10">
    <property type="entry name" value="Glutaredoxin"/>
    <property type="match status" value="1"/>
</dbReference>
<evidence type="ECO:0000259" key="2">
    <source>
        <dbReference type="PROSITE" id="PS50405"/>
    </source>
</evidence>
<reference evidence="3 4" key="1">
    <citation type="submission" date="2017-06" db="EMBL/GenBank/DDBJ databases">
        <title>Draft genome of Pseudomonas nitroreducens DF05.</title>
        <authorList>
            <person name="Iyer R."/>
        </authorList>
    </citation>
    <scope>NUCLEOTIDE SEQUENCE [LARGE SCALE GENOMIC DNA]</scope>
    <source>
        <strain evidence="3 4">DF05</strain>
    </source>
</reference>
<dbReference type="InterPro" id="IPR004046">
    <property type="entry name" value="GST_C"/>
</dbReference>
<dbReference type="SUPFAM" id="SSF47616">
    <property type="entry name" value="GST C-terminal domain-like"/>
    <property type="match status" value="1"/>
</dbReference>
<evidence type="ECO:0000313" key="3">
    <source>
        <dbReference type="EMBL" id="OWP51993.1"/>
    </source>
</evidence>
<feature type="domain" description="GST N-terminal" evidence="1">
    <location>
        <begin position="1"/>
        <end position="80"/>
    </location>
</feature>
<proteinExistence type="predicted"/>
<dbReference type="InterPro" id="IPR036282">
    <property type="entry name" value="Glutathione-S-Trfase_C_sf"/>
</dbReference>
<name>A0A246FCF8_PSENT</name>
<comment type="caution">
    <text evidence="3">The sequence shown here is derived from an EMBL/GenBank/DDBJ whole genome shotgun (WGS) entry which is preliminary data.</text>
</comment>
<dbReference type="AlphaFoldDB" id="A0A246FCF8"/>
<keyword evidence="3" id="KW-0808">Transferase</keyword>
<dbReference type="CDD" id="cd03056">
    <property type="entry name" value="GST_N_4"/>
    <property type="match status" value="1"/>
</dbReference>
<dbReference type="InterPro" id="IPR036249">
    <property type="entry name" value="Thioredoxin-like_sf"/>
</dbReference>
<evidence type="ECO:0000313" key="4">
    <source>
        <dbReference type="Proteomes" id="UP000198145"/>
    </source>
</evidence>
<dbReference type="Pfam" id="PF00043">
    <property type="entry name" value="GST_C"/>
    <property type="match status" value="1"/>
</dbReference>
<organism evidence="3 4">
    <name type="scientific">Pseudomonas nitroreducens</name>
    <dbReference type="NCBI Taxonomy" id="46680"/>
    <lineage>
        <taxon>Bacteria</taxon>
        <taxon>Pseudomonadati</taxon>
        <taxon>Pseudomonadota</taxon>
        <taxon>Gammaproteobacteria</taxon>
        <taxon>Pseudomonadales</taxon>
        <taxon>Pseudomonadaceae</taxon>
        <taxon>Pseudomonas</taxon>
    </lineage>
</organism>
<dbReference type="STRING" id="46680.GCA_000807755_02357"/>
<dbReference type="PANTHER" id="PTHR44051">
    <property type="entry name" value="GLUTATHIONE S-TRANSFERASE-RELATED"/>
    <property type="match status" value="1"/>
</dbReference>
<dbReference type="SFLD" id="SFLDG00358">
    <property type="entry name" value="Main_(cytGST)"/>
    <property type="match status" value="1"/>
</dbReference>
<evidence type="ECO:0000259" key="1">
    <source>
        <dbReference type="PROSITE" id="PS50404"/>
    </source>
</evidence>
<gene>
    <name evidence="3" type="ORF">CEG18_06965</name>
</gene>
<dbReference type="Pfam" id="PF13417">
    <property type="entry name" value="GST_N_3"/>
    <property type="match status" value="1"/>
</dbReference>
<dbReference type="EMBL" id="NJBA01000002">
    <property type="protein sequence ID" value="OWP51993.1"/>
    <property type="molecule type" value="Genomic_DNA"/>
</dbReference>
<dbReference type="PROSITE" id="PS50404">
    <property type="entry name" value="GST_NTER"/>
    <property type="match status" value="1"/>
</dbReference>
<dbReference type="PROSITE" id="PS50405">
    <property type="entry name" value="GST_CTER"/>
    <property type="match status" value="1"/>
</dbReference>
<dbReference type="eggNOG" id="COG0625">
    <property type="taxonomic scope" value="Bacteria"/>
</dbReference>
<sequence length="198" mass="21849">MKLHDVALSGNCYKVRLFLGLIGQKAELLPVDLMGGAHKRPAFLAINPRGQVPALEDGELRLGDSHAILAYLARQYAEPHWYPQDAITQGRIANWMSFSANEVQHGLAMARVIQLFKRPGDLAAAQAKGRHALELLDATLADHRWLAQTDRPSIADIAIYPYVTLAPEGGLEPCGYPYVQDWLTRVRALPGYVAQPAF</sequence>
<dbReference type="InterPro" id="IPR040079">
    <property type="entry name" value="Glutathione_S-Trfase"/>
</dbReference>
<accession>A0A246FCF8</accession>
<protein>
    <submittedName>
        <fullName evidence="3">Glutathione S-transferase</fullName>
    </submittedName>
</protein>
<dbReference type="SUPFAM" id="SSF52833">
    <property type="entry name" value="Thioredoxin-like"/>
    <property type="match status" value="1"/>
</dbReference>
<dbReference type="RefSeq" id="WP_088416839.1">
    <property type="nucleotide sequence ID" value="NZ_NJBA01000002.1"/>
</dbReference>
<dbReference type="SFLD" id="SFLDS00019">
    <property type="entry name" value="Glutathione_Transferase_(cytos"/>
    <property type="match status" value="1"/>
</dbReference>
<dbReference type="InterPro" id="IPR004045">
    <property type="entry name" value="Glutathione_S-Trfase_N"/>
</dbReference>
<dbReference type="Proteomes" id="UP000198145">
    <property type="component" value="Unassembled WGS sequence"/>
</dbReference>
<dbReference type="Gene3D" id="1.20.1050.10">
    <property type="match status" value="1"/>
</dbReference>